<protein>
    <submittedName>
        <fullName evidence="1">Uncharacterized protein</fullName>
    </submittedName>
</protein>
<dbReference type="AlphaFoldDB" id="A0A918A6W1"/>
<reference evidence="1" key="1">
    <citation type="journal article" date="2014" name="Int. J. Syst. Evol. Microbiol.">
        <title>Complete genome sequence of Corynebacterium casei LMG S-19264T (=DSM 44701T), isolated from a smear-ripened cheese.</title>
        <authorList>
            <consortium name="US DOE Joint Genome Institute (JGI-PGF)"/>
            <person name="Walter F."/>
            <person name="Albersmeier A."/>
            <person name="Kalinowski J."/>
            <person name="Ruckert C."/>
        </authorList>
    </citation>
    <scope>NUCLEOTIDE SEQUENCE</scope>
    <source>
        <strain evidence="1">CGMCC 4.7430</strain>
    </source>
</reference>
<proteinExistence type="predicted"/>
<name>A0A918A6W1_9ACTN</name>
<organism evidence="1 2">
    <name type="scientific">Nonomuraea glycinis</name>
    <dbReference type="NCBI Taxonomy" id="2047744"/>
    <lineage>
        <taxon>Bacteria</taxon>
        <taxon>Bacillati</taxon>
        <taxon>Actinomycetota</taxon>
        <taxon>Actinomycetes</taxon>
        <taxon>Streptosporangiales</taxon>
        <taxon>Streptosporangiaceae</taxon>
        <taxon>Nonomuraea</taxon>
    </lineage>
</organism>
<sequence length="62" mass="7233">MRTGNLPEGVPHPKRSLGYQILRWGETYLVQPDGENTGDPWQFAPERKRHILWLYAIDDKGQ</sequence>
<accession>A0A918A6W1</accession>
<reference evidence="1" key="2">
    <citation type="submission" date="2020-09" db="EMBL/GenBank/DDBJ databases">
        <authorList>
            <person name="Sun Q."/>
            <person name="Zhou Y."/>
        </authorList>
    </citation>
    <scope>NUCLEOTIDE SEQUENCE</scope>
    <source>
        <strain evidence="1">CGMCC 4.7430</strain>
    </source>
</reference>
<dbReference type="EMBL" id="BMNK01000004">
    <property type="protein sequence ID" value="GGP06600.1"/>
    <property type="molecule type" value="Genomic_DNA"/>
</dbReference>
<comment type="caution">
    <text evidence="1">The sequence shown here is derived from an EMBL/GenBank/DDBJ whole genome shotgun (WGS) entry which is preliminary data.</text>
</comment>
<evidence type="ECO:0000313" key="2">
    <source>
        <dbReference type="Proteomes" id="UP000660745"/>
    </source>
</evidence>
<evidence type="ECO:0000313" key="1">
    <source>
        <dbReference type="EMBL" id="GGP06600.1"/>
    </source>
</evidence>
<keyword evidence="2" id="KW-1185">Reference proteome</keyword>
<dbReference type="RefSeq" id="WP_189139254.1">
    <property type="nucleotide sequence ID" value="NZ_BMNK01000004.1"/>
</dbReference>
<gene>
    <name evidence="1" type="ORF">GCM10012278_30870</name>
</gene>
<dbReference type="Proteomes" id="UP000660745">
    <property type="component" value="Unassembled WGS sequence"/>
</dbReference>